<dbReference type="RefSeq" id="XP_005766732.1">
    <property type="nucleotide sequence ID" value="XM_005766675.1"/>
</dbReference>
<dbReference type="PANTHER" id="PTHR15952:SF11">
    <property type="entry name" value="EXPORTIN-T"/>
    <property type="match status" value="1"/>
</dbReference>
<keyword evidence="1" id="KW-0813">Transport</keyword>
<comment type="function">
    <text evidence="1">tRNA nucleus export receptor which facilitates tRNA translocation across the nuclear pore complex.</text>
</comment>
<feature type="region of interest" description="Disordered" evidence="2">
    <location>
        <begin position="447"/>
        <end position="489"/>
    </location>
</feature>
<name>A0A0D3ISR8_EMIH1</name>
<reference evidence="4" key="2">
    <citation type="submission" date="2024-10" db="UniProtKB">
        <authorList>
            <consortium name="EnsemblProtists"/>
        </authorList>
    </citation>
    <scope>IDENTIFICATION</scope>
</reference>
<evidence type="ECO:0000259" key="3">
    <source>
        <dbReference type="Pfam" id="PF19282"/>
    </source>
</evidence>
<feature type="domain" description="Exportin-T C-terminal" evidence="3">
    <location>
        <begin position="267"/>
        <end position="422"/>
    </location>
</feature>
<accession>A0A0D3ISR8</accession>
<evidence type="ECO:0000313" key="5">
    <source>
        <dbReference type="Proteomes" id="UP000013827"/>
    </source>
</evidence>
<dbReference type="PaxDb" id="2903-EOD14303"/>
<evidence type="ECO:0000256" key="2">
    <source>
        <dbReference type="SAM" id="MobiDB-lite"/>
    </source>
</evidence>
<dbReference type="Pfam" id="PF19282">
    <property type="entry name" value="Exportin-T"/>
    <property type="match status" value="1"/>
</dbReference>
<keyword evidence="1" id="KW-0539">Nucleus</keyword>
<dbReference type="GO" id="GO:0005643">
    <property type="term" value="C:nuclear pore"/>
    <property type="evidence" value="ECO:0007669"/>
    <property type="project" value="TreeGrafter"/>
</dbReference>
<comment type="subcellular location">
    <subcellularLocation>
        <location evidence="1">Nucleus</location>
    </subcellularLocation>
    <subcellularLocation>
        <location evidence="1">Cytoplasm</location>
    </subcellularLocation>
    <text evidence="1">Shuttles between the nucleus and the cytoplasm.</text>
</comment>
<dbReference type="Proteomes" id="UP000013827">
    <property type="component" value="Unassembled WGS sequence"/>
</dbReference>
<dbReference type="GO" id="GO:0000049">
    <property type="term" value="F:tRNA binding"/>
    <property type="evidence" value="ECO:0007669"/>
    <property type="project" value="UniProtKB-UniRule"/>
</dbReference>
<dbReference type="InterPro" id="IPR045546">
    <property type="entry name" value="Exportin-T_C"/>
</dbReference>
<dbReference type="GO" id="GO:0005737">
    <property type="term" value="C:cytoplasm"/>
    <property type="evidence" value="ECO:0007669"/>
    <property type="project" value="UniProtKB-SubCell"/>
</dbReference>
<dbReference type="EnsemblProtists" id="EOD14303">
    <property type="protein sequence ID" value="EOD14303"/>
    <property type="gene ID" value="EMIHUDRAFT_103393"/>
</dbReference>
<dbReference type="InterPro" id="IPR016024">
    <property type="entry name" value="ARM-type_fold"/>
</dbReference>
<protein>
    <recommendedName>
        <fullName evidence="1">Exportin-T</fullName>
    </recommendedName>
    <alternativeName>
        <fullName evidence="1">Exportin(tRNA)</fullName>
    </alternativeName>
    <alternativeName>
        <fullName evidence="1">tRNA exportin</fullName>
    </alternativeName>
</protein>
<dbReference type="AlphaFoldDB" id="A0A0D3ISR8"/>
<evidence type="ECO:0000313" key="4">
    <source>
        <dbReference type="EnsemblProtists" id="EOD14303"/>
    </source>
</evidence>
<dbReference type="GO" id="GO:0031267">
    <property type="term" value="F:small GTPase binding"/>
    <property type="evidence" value="ECO:0007669"/>
    <property type="project" value="InterPro"/>
</dbReference>
<feature type="compositionally biased region" description="Gly residues" evidence="2">
    <location>
        <begin position="457"/>
        <end position="466"/>
    </location>
</feature>
<dbReference type="InterPro" id="IPR011989">
    <property type="entry name" value="ARM-like"/>
</dbReference>
<dbReference type="KEGG" id="ehx:EMIHUDRAFT_103393"/>
<keyword evidence="5" id="KW-1185">Reference proteome</keyword>
<dbReference type="HOGENOM" id="CLU_510421_0_0_1"/>
<keyword evidence="1" id="KW-0963">Cytoplasm</keyword>
<sequence>MDASVLDQFRQAVLLSFDVQALHTATAMRRRADAQLRSQANASLEALKGSEEGGRFAQLGEDAKASAYVASLASSSDSDTTPPYVRNKFSQLYVALMRAEYPVSDAQAASRVKDAAASRVKDAMREQCVSRVVEALDSPLADSACHCLRAVVEKRMEPAPKLQHLQSIRACSLELFYVWDRLSQRGGEAAGEGAADLLRASMPLLLAALASDKARRLAALASDGLEVSSSTMPFLHALRKLLPAASAIAQHEAHLQQLLVQLARRSDPDDDETSFADYRREVSTLFRSAARVHPSLACAFVKSTLQSVLGASDAERLEGVQWSHVEVALWLLYLLGEGLPEAATREIASPTPTATTREKGGPFGELMVALLSSSAASHPHAAVSLQYLEIVVRYYRFFLQQPALLPDTLRSFLGARGIRSPQQARSGEMWGDATQLEIAASLVDTLQRQPAPRSLRDGGGGGGNGADGAAATDFGGGGGGHGREPFRKLPAGGEPACGLLLGSGLASEEQAAAAAAKLSELLALPMNQLQATSM</sequence>
<dbReference type="eggNOG" id="KOG2021">
    <property type="taxonomic scope" value="Eukaryota"/>
</dbReference>
<dbReference type="STRING" id="2903.R1BVU8"/>
<dbReference type="PANTHER" id="PTHR15952">
    <property type="entry name" value="EXPORTIN-T/LOS1"/>
    <property type="match status" value="1"/>
</dbReference>
<dbReference type="GO" id="GO:0071528">
    <property type="term" value="P:tRNA re-export from nucleus"/>
    <property type="evidence" value="ECO:0007669"/>
    <property type="project" value="UniProtKB-UniRule"/>
</dbReference>
<keyword evidence="1" id="KW-0694">RNA-binding</keyword>
<dbReference type="Gene3D" id="1.25.10.10">
    <property type="entry name" value="Leucine-rich Repeat Variant"/>
    <property type="match status" value="1"/>
</dbReference>
<reference evidence="5" key="1">
    <citation type="journal article" date="2013" name="Nature">
        <title>Pan genome of the phytoplankton Emiliania underpins its global distribution.</title>
        <authorList>
            <person name="Read B.A."/>
            <person name="Kegel J."/>
            <person name="Klute M.J."/>
            <person name="Kuo A."/>
            <person name="Lefebvre S.C."/>
            <person name="Maumus F."/>
            <person name="Mayer C."/>
            <person name="Miller J."/>
            <person name="Monier A."/>
            <person name="Salamov A."/>
            <person name="Young J."/>
            <person name="Aguilar M."/>
            <person name="Claverie J.M."/>
            <person name="Frickenhaus S."/>
            <person name="Gonzalez K."/>
            <person name="Herman E.K."/>
            <person name="Lin Y.C."/>
            <person name="Napier J."/>
            <person name="Ogata H."/>
            <person name="Sarno A.F."/>
            <person name="Shmutz J."/>
            <person name="Schroeder D."/>
            <person name="de Vargas C."/>
            <person name="Verret F."/>
            <person name="von Dassow P."/>
            <person name="Valentin K."/>
            <person name="Van de Peer Y."/>
            <person name="Wheeler G."/>
            <person name="Dacks J.B."/>
            <person name="Delwiche C.F."/>
            <person name="Dyhrman S.T."/>
            <person name="Glockner G."/>
            <person name="John U."/>
            <person name="Richards T."/>
            <person name="Worden A.Z."/>
            <person name="Zhang X."/>
            <person name="Grigoriev I.V."/>
            <person name="Allen A.E."/>
            <person name="Bidle K."/>
            <person name="Borodovsky M."/>
            <person name="Bowler C."/>
            <person name="Brownlee C."/>
            <person name="Cock J.M."/>
            <person name="Elias M."/>
            <person name="Gladyshev V.N."/>
            <person name="Groth M."/>
            <person name="Guda C."/>
            <person name="Hadaegh A."/>
            <person name="Iglesias-Rodriguez M.D."/>
            <person name="Jenkins J."/>
            <person name="Jones B.M."/>
            <person name="Lawson T."/>
            <person name="Leese F."/>
            <person name="Lindquist E."/>
            <person name="Lobanov A."/>
            <person name="Lomsadze A."/>
            <person name="Malik S.B."/>
            <person name="Marsh M.E."/>
            <person name="Mackinder L."/>
            <person name="Mock T."/>
            <person name="Mueller-Roeber B."/>
            <person name="Pagarete A."/>
            <person name="Parker M."/>
            <person name="Probert I."/>
            <person name="Quesneville H."/>
            <person name="Raines C."/>
            <person name="Rensing S.A."/>
            <person name="Riano-Pachon D.M."/>
            <person name="Richier S."/>
            <person name="Rokitta S."/>
            <person name="Shiraiwa Y."/>
            <person name="Soanes D.M."/>
            <person name="van der Giezen M."/>
            <person name="Wahlund T.M."/>
            <person name="Williams B."/>
            <person name="Wilson W."/>
            <person name="Wolfe G."/>
            <person name="Wurch L.L."/>
        </authorList>
    </citation>
    <scope>NUCLEOTIDE SEQUENCE</scope>
</reference>
<proteinExistence type="inferred from homology"/>
<keyword evidence="1" id="KW-0820">tRNA-binding</keyword>
<dbReference type="GeneID" id="17260520"/>
<dbReference type="GO" id="GO:0016363">
    <property type="term" value="C:nuclear matrix"/>
    <property type="evidence" value="ECO:0007669"/>
    <property type="project" value="TreeGrafter"/>
</dbReference>
<comment type="similarity">
    <text evidence="1">Belongs to the exportin family.</text>
</comment>
<organism evidence="4 5">
    <name type="scientific">Emiliania huxleyi (strain CCMP1516)</name>
    <dbReference type="NCBI Taxonomy" id="280463"/>
    <lineage>
        <taxon>Eukaryota</taxon>
        <taxon>Haptista</taxon>
        <taxon>Haptophyta</taxon>
        <taxon>Prymnesiophyceae</taxon>
        <taxon>Isochrysidales</taxon>
        <taxon>Noelaerhabdaceae</taxon>
        <taxon>Emiliania</taxon>
    </lineage>
</organism>
<dbReference type="SUPFAM" id="SSF48371">
    <property type="entry name" value="ARM repeat"/>
    <property type="match status" value="1"/>
</dbReference>
<evidence type="ECO:0000256" key="1">
    <source>
        <dbReference type="RuleBase" id="RU366037"/>
    </source>
</evidence>
<dbReference type="InterPro" id="IPR040017">
    <property type="entry name" value="XPOT"/>
</dbReference>